<dbReference type="PANTHER" id="PTHR14237:SF19">
    <property type="entry name" value="MITOCHONDRIAL AMIDOXIME REDUCING COMPONENT 1"/>
    <property type="match status" value="1"/>
</dbReference>
<dbReference type="SUPFAM" id="SSF141673">
    <property type="entry name" value="MOSC N-terminal domain-like"/>
    <property type="match status" value="1"/>
</dbReference>
<keyword evidence="3" id="KW-1185">Reference proteome</keyword>
<dbReference type="InterPro" id="IPR005302">
    <property type="entry name" value="MoCF_Sase_C"/>
</dbReference>
<protein>
    <submittedName>
        <fullName evidence="2">MOSC domain-containing protein</fullName>
    </submittedName>
</protein>
<dbReference type="SUPFAM" id="SSF50800">
    <property type="entry name" value="PK beta-barrel domain-like"/>
    <property type="match status" value="1"/>
</dbReference>
<name>A0A2R4XJ91_9BURK</name>
<dbReference type="KEGG" id="boz:DBV39_09010"/>
<dbReference type="Pfam" id="PF03476">
    <property type="entry name" value="MOSC_N"/>
    <property type="match status" value="1"/>
</dbReference>
<proteinExistence type="predicted"/>
<evidence type="ECO:0000313" key="3">
    <source>
        <dbReference type="Proteomes" id="UP000244571"/>
    </source>
</evidence>
<dbReference type="GO" id="GO:0003824">
    <property type="term" value="F:catalytic activity"/>
    <property type="evidence" value="ECO:0007669"/>
    <property type="project" value="InterPro"/>
</dbReference>
<dbReference type="InterPro" id="IPR011037">
    <property type="entry name" value="Pyrv_Knase-like_insert_dom_sf"/>
</dbReference>
<evidence type="ECO:0000259" key="1">
    <source>
        <dbReference type="PROSITE" id="PS51340"/>
    </source>
</evidence>
<dbReference type="EMBL" id="CP028901">
    <property type="protein sequence ID" value="AWB33823.1"/>
    <property type="molecule type" value="Genomic_DNA"/>
</dbReference>
<dbReference type="GO" id="GO:0030170">
    <property type="term" value="F:pyridoxal phosphate binding"/>
    <property type="evidence" value="ECO:0007669"/>
    <property type="project" value="InterPro"/>
</dbReference>
<reference evidence="2 3" key="1">
    <citation type="submission" date="2018-04" db="EMBL/GenBank/DDBJ databases">
        <title>Bordetella sp. HZ20 isolated from seawater.</title>
        <authorList>
            <person name="Sun C."/>
        </authorList>
    </citation>
    <scope>NUCLEOTIDE SEQUENCE [LARGE SCALE GENOMIC DNA]</scope>
    <source>
        <strain evidence="2 3">HZ20</strain>
    </source>
</reference>
<dbReference type="OrthoDB" id="581532at2"/>
<dbReference type="GO" id="GO:0030151">
    <property type="term" value="F:molybdenum ion binding"/>
    <property type="evidence" value="ECO:0007669"/>
    <property type="project" value="InterPro"/>
</dbReference>
<dbReference type="PANTHER" id="PTHR14237">
    <property type="entry name" value="MOLYBDOPTERIN COFACTOR SULFURASE MOSC"/>
    <property type="match status" value="1"/>
</dbReference>
<dbReference type="InterPro" id="IPR005303">
    <property type="entry name" value="MOCOS_middle"/>
</dbReference>
<dbReference type="Pfam" id="PF03473">
    <property type="entry name" value="MOSC"/>
    <property type="match status" value="1"/>
</dbReference>
<gene>
    <name evidence="2" type="ORF">DBV39_09010</name>
</gene>
<accession>A0A2R4XJ91</accession>
<evidence type="ECO:0000313" key="2">
    <source>
        <dbReference type="EMBL" id="AWB33823.1"/>
    </source>
</evidence>
<sequence>MGNVTAPTSILTEIFVYPIKSCAAVPVQTAQLTELGLQTDRRWVIVDQTGMFQTQRQIPHLVWIEPELTDQSMTLRAPSQPAITIDLADEISHTRKVTVWRDTVSALDMGDAAAQWLDAFLQVPGKQFRLVQFDPRHPRICDETWTGSGERQSRHPFTDGFGLNILSRRSLDDLNQRLEQAGLEAVSALHFRPNLVIDGVPAHEEDSMSTIRLDRPGGQILLEMVKPCTRCQIPEINPYTAIREPRITDVLAHYRRLERMDHAICFGMNAVVREGNGLLLEPGPFVYDLDF</sequence>
<organism evidence="2 3">
    <name type="scientific">Orrella marina</name>
    <dbReference type="NCBI Taxonomy" id="2163011"/>
    <lineage>
        <taxon>Bacteria</taxon>
        <taxon>Pseudomonadati</taxon>
        <taxon>Pseudomonadota</taxon>
        <taxon>Betaproteobacteria</taxon>
        <taxon>Burkholderiales</taxon>
        <taxon>Alcaligenaceae</taxon>
        <taxon>Orrella</taxon>
    </lineage>
</organism>
<dbReference type="Proteomes" id="UP000244571">
    <property type="component" value="Chromosome"/>
</dbReference>
<dbReference type="PROSITE" id="PS51340">
    <property type="entry name" value="MOSC"/>
    <property type="match status" value="1"/>
</dbReference>
<dbReference type="AlphaFoldDB" id="A0A2R4XJ91"/>
<feature type="domain" description="MOSC" evidence="1">
    <location>
        <begin position="138"/>
        <end position="289"/>
    </location>
</feature>